<organism evidence="2 3">
    <name type="scientific">Coniochaeta ligniaria NRRL 30616</name>
    <dbReference type="NCBI Taxonomy" id="1408157"/>
    <lineage>
        <taxon>Eukaryota</taxon>
        <taxon>Fungi</taxon>
        <taxon>Dikarya</taxon>
        <taxon>Ascomycota</taxon>
        <taxon>Pezizomycotina</taxon>
        <taxon>Sordariomycetes</taxon>
        <taxon>Sordariomycetidae</taxon>
        <taxon>Coniochaetales</taxon>
        <taxon>Coniochaetaceae</taxon>
        <taxon>Coniochaeta</taxon>
    </lineage>
</organism>
<keyword evidence="1" id="KW-1133">Transmembrane helix</keyword>
<dbReference type="Proteomes" id="UP000182658">
    <property type="component" value="Unassembled WGS sequence"/>
</dbReference>
<name>A0A1J7J448_9PEZI</name>
<protein>
    <submittedName>
        <fullName evidence="2">Uncharacterized protein</fullName>
    </submittedName>
</protein>
<keyword evidence="1" id="KW-0472">Membrane</keyword>
<reference evidence="2 3" key="1">
    <citation type="submission" date="2016-10" db="EMBL/GenBank/DDBJ databases">
        <title>Draft genome sequence of Coniochaeta ligniaria NRRL30616, a lignocellulolytic fungus for bioabatement of inhibitors in plant biomass hydrolysates.</title>
        <authorList>
            <consortium name="DOE Joint Genome Institute"/>
            <person name="Jimenez D.J."/>
            <person name="Hector R.E."/>
            <person name="Riley R."/>
            <person name="Sun H."/>
            <person name="Grigoriev I.V."/>
            <person name="Van Elsas J.D."/>
            <person name="Nichols N.N."/>
        </authorList>
    </citation>
    <scope>NUCLEOTIDE SEQUENCE [LARGE SCALE GENOMIC DNA]</scope>
    <source>
        <strain evidence="2 3">NRRL 30616</strain>
    </source>
</reference>
<evidence type="ECO:0000256" key="1">
    <source>
        <dbReference type="SAM" id="Phobius"/>
    </source>
</evidence>
<keyword evidence="1" id="KW-0812">Transmembrane</keyword>
<dbReference type="AlphaFoldDB" id="A0A1J7J448"/>
<dbReference type="EMBL" id="KV875105">
    <property type="protein sequence ID" value="OIW23956.1"/>
    <property type="molecule type" value="Genomic_DNA"/>
</dbReference>
<evidence type="ECO:0000313" key="2">
    <source>
        <dbReference type="EMBL" id="OIW23956.1"/>
    </source>
</evidence>
<gene>
    <name evidence="2" type="ORF">CONLIGDRAFT_117821</name>
</gene>
<keyword evidence="3" id="KW-1185">Reference proteome</keyword>
<feature type="transmembrane region" description="Helical" evidence="1">
    <location>
        <begin position="30"/>
        <end position="47"/>
    </location>
</feature>
<proteinExistence type="predicted"/>
<accession>A0A1J7J448</accession>
<dbReference type="InParanoid" id="A0A1J7J448"/>
<sequence length="110" mass="12663">MAFVINRTVPREAFHYRESLFFLRNRSRRACGLGLVCLILVFSGAWMRNRNHCITLCSLLLSRLCLMLDVGVGGYDIGTSTYQRDREHGRCESYVRTLFLLFVLGESPLI</sequence>
<evidence type="ECO:0000313" key="3">
    <source>
        <dbReference type="Proteomes" id="UP000182658"/>
    </source>
</evidence>